<dbReference type="OrthoDB" id="109589at2"/>
<keyword evidence="2" id="KW-1185">Reference proteome</keyword>
<dbReference type="Pfam" id="PF00106">
    <property type="entry name" value="adh_short"/>
    <property type="match status" value="1"/>
</dbReference>
<evidence type="ECO:0000313" key="2">
    <source>
        <dbReference type="Proteomes" id="UP000236728"/>
    </source>
</evidence>
<dbReference type="RefSeq" id="WP_103935356.1">
    <property type="nucleotide sequence ID" value="NZ_FNVA01000010.1"/>
</dbReference>
<protein>
    <submittedName>
        <fullName evidence="1">Short chain dehydrogenase</fullName>
    </submittedName>
</protein>
<accession>A0A1H6CGA5</accession>
<dbReference type="InterPro" id="IPR036291">
    <property type="entry name" value="NAD(P)-bd_dom_sf"/>
</dbReference>
<organism evidence="1 2">
    <name type="scientific">Bryocella elongata</name>
    <dbReference type="NCBI Taxonomy" id="863522"/>
    <lineage>
        <taxon>Bacteria</taxon>
        <taxon>Pseudomonadati</taxon>
        <taxon>Acidobacteriota</taxon>
        <taxon>Terriglobia</taxon>
        <taxon>Terriglobales</taxon>
        <taxon>Acidobacteriaceae</taxon>
        <taxon>Bryocella</taxon>
    </lineage>
</organism>
<dbReference type="EMBL" id="FNVA01000010">
    <property type="protein sequence ID" value="SEG71833.1"/>
    <property type="molecule type" value="Genomic_DNA"/>
</dbReference>
<dbReference type="Proteomes" id="UP000236728">
    <property type="component" value="Unassembled WGS sequence"/>
</dbReference>
<reference evidence="1 2" key="1">
    <citation type="submission" date="2016-10" db="EMBL/GenBank/DDBJ databases">
        <authorList>
            <person name="de Groot N.N."/>
        </authorList>
    </citation>
    <scope>NUCLEOTIDE SEQUENCE [LARGE SCALE GENOMIC DNA]</scope>
    <source>
        <strain evidence="1 2">DSM 22489</strain>
    </source>
</reference>
<dbReference type="InterPro" id="IPR002347">
    <property type="entry name" value="SDR_fam"/>
</dbReference>
<evidence type="ECO:0000313" key="1">
    <source>
        <dbReference type="EMBL" id="SEG71833.1"/>
    </source>
</evidence>
<gene>
    <name evidence="1" type="ORF">SAMN05421819_4529</name>
</gene>
<sequence length="91" mass="9916">MKHSIALVTGATSGLGHVAAHLIVGEGYREVIVTERSVTRMLEMAAQPEAETKTRVFTPMERDLNAPHIVQSPLVNGHHQLTVELLHSANN</sequence>
<dbReference type="AlphaFoldDB" id="A0A1H6CGA5"/>
<dbReference type="Gene3D" id="3.40.50.720">
    <property type="entry name" value="NAD(P)-binding Rossmann-like Domain"/>
    <property type="match status" value="1"/>
</dbReference>
<dbReference type="SUPFAM" id="SSF51735">
    <property type="entry name" value="NAD(P)-binding Rossmann-fold domains"/>
    <property type="match status" value="1"/>
</dbReference>
<proteinExistence type="predicted"/>
<name>A0A1H6CGA5_9BACT</name>